<evidence type="ECO:0000313" key="3">
    <source>
        <dbReference type="Proteomes" id="UP000299102"/>
    </source>
</evidence>
<name>A0A4C1TGN2_EUMVA</name>
<keyword evidence="3" id="KW-1185">Reference proteome</keyword>
<dbReference type="EMBL" id="BGZK01005286">
    <property type="protein sequence ID" value="GBP13366.1"/>
    <property type="molecule type" value="Genomic_DNA"/>
</dbReference>
<feature type="non-terminal residue" evidence="2">
    <location>
        <position position="82"/>
    </location>
</feature>
<feature type="signal peptide" evidence="1">
    <location>
        <begin position="1"/>
        <end position="17"/>
    </location>
</feature>
<sequence length="82" mass="8877">MCLQSCIWACCLSTSCSIELPVGRFKPAEGLMLACQLQTTSKGSAPYCRNELARIVLSTKLPPGIDKYTRHRGLACLITPCG</sequence>
<accession>A0A4C1TGN2</accession>
<feature type="chain" id="PRO_5020021670" description="Secreted protein" evidence="1">
    <location>
        <begin position="18"/>
        <end position="82"/>
    </location>
</feature>
<organism evidence="2 3">
    <name type="scientific">Eumeta variegata</name>
    <name type="common">Bagworm moth</name>
    <name type="synonym">Eumeta japonica</name>
    <dbReference type="NCBI Taxonomy" id="151549"/>
    <lineage>
        <taxon>Eukaryota</taxon>
        <taxon>Metazoa</taxon>
        <taxon>Ecdysozoa</taxon>
        <taxon>Arthropoda</taxon>
        <taxon>Hexapoda</taxon>
        <taxon>Insecta</taxon>
        <taxon>Pterygota</taxon>
        <taxon>Neoptera</taxon>
        <taxon>Endopterygota</taxon>
        <taxon>Lepidoptera</taxon>
        <taxon>Glossata</taxon>
        <taxon>Ditrysia</taxon>
        <taxon>Tineoidea</taxon>
        <taxon>Psychidae</taxon>
        <taxon>Oiketicinae</taxon>
        <taxon>Eumeta</taxon>
    </lineage>
</organism>
<keyword evidence="1" id="KW-0732">Signal</keyword>
<gene>
    <name evidence="2" type="ORF">EVAR_101355_1</name>
</gene>
<protein>
    <recommendedName>
        <fullName evidence="4">Secreted protein</fullName>
    </recommendedName>
</protein>
<dbReference type="Proteomes" id="UP000299102">
    <property type="component" value="Unassembled WGS sequence"/>
</dbReference>
<dbReference type="AlphaFoldDB" id="A0A4C1TGN2"/>
<comment type="caution">
    <text evidence="2">The sequence shown here is derived from an EMBL/GenBank/DDBJ whole genome shotgun (WGS) entry which is preliminary data.</text>
</comment>
<reference evidence="2 3" key="1">
    <citation type="journal article" date="2019" name="Commun. Biol.">
        <title>The bagworm genome reveals a unique fibroin gene that provides high tensile strength.</title>
        <authorList>
            <person name="Kono N."/>
            <person name="Nakamura H."/>
            <person name="Ohtoshi R."/>
            <person name="Tomita M."/>
            <person name="Numata K."/>
            <person name="Arakawa K."/>
        </authorList>
    </citation>
    <scope>NUCLEOTIDE SEQUENCE [LARGE SCALE GENOMIC DNA]</scope>
</reference>
<evidence type="ECO:0000256" key="1">
    <source>
        <dbReference type="SAM" id="SignalP"/>
    </source>
</evidence>
<proteinExistence type="predicted"/>
<evidence type="ECO:0008006" key="4">
    <source>
        <dbReference type="Google" id="ProtNLM"/>
    </source>
</evidence>
<evidence type="ECO:0000313" key="2">
    <source>
        <dbReference type="EMBL" id="GBP13366.1"/>
    </source>
</evidence>